<dbReference type="InterPro" id="IPR050154">
    <property type="entry name" value="UbiB_kinase"/>
</dbReference>
<dbReference type="Proteomes" id="UP000265515">
    <property type="component" value="Unassembled WGS sequence"/>
</dbReference>
<reference evidence="3 4" key="1">
    <citation type="journal article" date="2018" name="Cell">
        <title>The Chara Genome: Secondary Complexity and Implications for Plant Terrestrialization.</title>
        <authorList>
            <person name="Nishiyama T."/>
            <person name="Sakayama H."/>
            <person name="Vries J.D."/>
            <person name="Buschmann H."/>
            <person name="Saint-Marcoux D."/>
            <person name="Ullrich K.K."/>
            <person name="Haas F.B."/>
            <person name="Vanderstraeten L."/>
            <person name="Becker D."/>
            <person name="Lang D."/>
            <person name="Vosolsobe S."/>
            <person name="Rombauts S."/>
            <person name="Wilhelmsson P.K.I."/>
            <person name="Janitza P."/>
            <person name="Kern R."/>
            <person name="Heyl A."/>
            <person name="Rumpler F."/>
            <person name="Villalobos L.I.A.C."/>
            <person name="Clay J.M."/>
            <person name="Skokan R."/>
            <person name="Toyoda A."/>
            <person name="Suzuki Y."/>
            <person name="Kagoshima H."/>
            <person name="Schijlen E."/>
            <person name="Tajeshwar N."/>
            <person name="Catarino B."/>
            <person name="Hetherington A.J."/>
            <person name="Saltykova A."/>
            <person name="Bonnot C."/>
            <person name="Breuninger H."/>
            <person name="Symeonidi A."/>
            <person name="Radhakrishnan G.V."/>
            <person name="Van Nieuwerburgh F."/>
            <person name="Deforce D."/>
            <person name="Chang C."/>
            <person name="Karol K.G."/>
            <person name="Hedrich R."/>
            <person name="Ulvskov P."/>
            <person name="Glockner G."/>
            <person name="Delwiche C.F."/>
            <person name="Petrasek J."/>
            <person name="Van de Peer Y."/>
            <person name="Friml J."/>
            <person name="Beilby M."/>
            <person name="Dolan L."/>
            <person name="Kohara Y."/>
            <person name="Sugano S."/>
            <person name="Fujiyama A."/>
            <person name="Delaux P.-M."/>
            <person name="Quint M."/>
            <person name="TheiBen G."/>
            <person name="Hagemann M."/>
            <person name="Harholt J."/>
            <person name="Dunand C."/>
            <person name="Zachgo S."/>
            <person name="Langdale J."/>
            <person name="Maumus F."/>
            <person name="Straeten D.V.D."/>
            <person name="Gould S.B."/>
            <person name="Rensing S.A."/>
        </authorList>
    </citation>
    <scope>NUCLEOTIDE SEQUENCE [LARGE SCALE GENOMIC DNA]</scope>
    <source>
        <strain evidence="3 4">S276</strain>
    </source>
</reference>
<evidence type="ECO:0000256" key="1">
    <source>
        <dbReference type="ARBA" id="ARBA00009670"/>
    </source>
</evidence>
<dbReference type="PANTHER" id="PTHR10566:SF128">
    <property type="entry name" value="UBIB DOMAIN CONTAINING KINASE"/>
    <property type="match status" value="1"/>
</dbReference>
<keyword evidence="4" id="KW-1185">Reference proteome</keyword>
<dbReference type="GO" id="GO:0004672">
    <property type="term" value="F:protein kinase activity"/>
    <property type="evidence" value="ECO:0007669"/>
    <property type="project" value="InterPro"/>
</dbReference>
<dbReference type="AlphaFoldDB" id="A0A388M4W4"/>
<proteinExistence type="inferred from homology"/>
<comment type="caution">
    <text evidence="3">The sequence shown here is derived from an EMBL/GenBank/DDBJ whole genome shotgun (WGS) entry which is preliminary data.</text>
</comment>
<evidence type="ECO:0000313" key="4">
    <source>
        <dbReference type="Proteomes" id="UP000265515"/>
    </source>
</evidence>
<dbReference type="InterPro" id="IPR011009">
    <property type="entry name" value="Kinase-like_dom_sf"/>
</dbReference>
<accession>A0A388M4W4</accession>
<evidence type="ECO:0000259" key="2">
    <source>
        <dbReference type="PROSITE" id="PS50011"/>
    </source>
</evidence>
<dbReference type="EMBL" id="BFEA01000742">
    <property type="protein sequence ID" value="GBG89523.1"/>
    <property type="molecule type" value="Genomic_DNA"/>
</dbReference>
<dbReference type="InterPro" id="IPR004147">
    <property type="entry name" value="ABC1_dom"/>
</dbReference>
<dbReference type="PROSITE" id="PS50011">
    <property type="entry name" value="PROTEIN_KINASE_DOM"/>
    <property type="match status" value="1"/>
</dbReference>
<dbReference type="Gramene" id="GBG89523">
    <property type="protein sequence ID" value="GBG89523"/>
    <property type="gene ID" value="CBR_g49313"/>
</dbReference>
<evidence type="ECO:0000313" key="3">
    <source>
        <dbReference type="EMBL" id="GBG89523.1"/>
    </source>
</evidence>
<comment type="similarity">
    <text evidence="1">Belongs to the protein kinase superfamily. ADCK protein kinase family.</text>
</comment>
<protein>
    <recommendedName>
        <fullName evidence="2">Protein kinase domain-containing protein</fullName>
    </recommendedName>
</protein>
<sequence length="906" mass="99146">MASTLRAVTAAAAAVPLVGRSRSVSVCATEAVSSASSRSSGGAASSCSGSSVARVSGDRLLEVGSQGGCGRRRCGRRVVQIVAVVGRGDVSTSHWLGSRRVTDCAVIGHERTSDVFLTGSRRCHTQRYRAMDRGRRGGGVLGGEAVRRRGRMTTGAVAAPPDRKQSIAAEKRNPRQAMQVEMTTRPGGGGGGGGGGNGAAVRPAEELIDIEILKRECVASSTADASDWSSGWPGGEVALKGWVDMLDLNNPDSGDILLEYDPMRLAEVMAERPAQTTTRALTIMTQLISFASRLLVDKQTGNLERNTKRRARELRQMLTSLGPSFVKVGQSLSARPDICPPAYLEQFALLQDRLPSFPTPIALALIEEELKVKVEDIFSEISPEPVAAASLGQVYKGRLRSNGALVAIKVQRPGIGESIAMDMFLVRKAAAWIDANLDLVTTSVVPLVDEFARRLFGELDYIQEGHHAEKFDKLYGMLPRVRIPKVYWDYTMRRVLVMEWIDGVKLTDEQGLMNYGLDVTDFVDVGVDCTLRQLLEHGYFHADPHPGNLLATAEGDLVYLDFGMMSEAPQSARYAIIEHVVHLVNRDYEAMAKDYYKLDFLEPTVDTSPIVPALAGFFDTVLDKSVAELNFKSIIDGLGAVLYQFPFNVPAYYALILRSLSVLEGMAMYSDPHYKLLAKAYPYMAKRLLTDASPELRSALEDLLLKDGTFRWNRLENLMVEGRKQRDFDDSQLWLLLQWLVSDQAESVRQSLSKELVRMIDAVGVTTARTVGASVVGRMGMSEEDASSLFERLFPIRPNDAEAYDRATKLGTALISRNLPANITNPAELLAGRNTVELARDVIVRVPEVVSTVRQQLDKAVPEIQKLAEAPGTGQIIVDVSRGVLTRMAARLVRAAFLQEEQSVRA</sequence>
<gene>
    <name evidence="3" type="ORF">CBR_g49313</name>
</gene>
<dbReference type="InterPro" id="IPR000719">
    <property type="entry name" value="Prot_kinase_dom"/>
</dbReference>
<organism evidence="3 4">
    <name type="scientific">Chara braunii</name>
    <name type="common">Braun's stonewort</name>
    <dbReference type="NCBI Taxonomy" id="69332"/>
    <lineage>
        <taxon>Eukaryota</taxon>
        <taxon>Viridiplantae</taxon>
        <taxon>Streptophyta</taxon>
        <taxon>Charophyceae</taxon>
        <taxon>Charales</taxon>
        <taxon>Characeae</taxon>
        <taxon>Chara</taxon>
    </lineage>
</organism>
<dbReference type="OrthoDB" id="427480at2759"/>
<name>A0A388M4W4_CHABU</name>
<dbReference type="Pfam" id="PF03109">
    <property type="entry name" value="ABC1"/>
    <property type="match status" value="1"/>
</dbReference>
<dbReference type="PANTHER" id="PTHR10566">
    <property type="entry name" value="CHAPERONE-ACTIVITY OF BC1 COMPLEX CABC1 -RELATED"/>
    <property type="match status" value="1"/>
</dbReference>
<dbReference type="STRING" id="69332.A0A388M4W4"/>
<dbReference type="GO" id="GO:0005524">
    <property type="term" value="F:ATP binding"/>
    <property type="evidence" value="ECO:0007669"/>
    <property type="project" value="InterPro"/>
</dbReference>
<dbReference type="SUPFAM" id="SSF56112">
    <property type="entry name" value="Protein kinase-like (PK-like)"/>
    <property type="match status" value="1"/>
</dbReference>
<dbReference type="Gene3D" id="1.10.510.10">
    <property type="entry name" value="Transferase(Phosphotransferase) domain 1"/>
    <property type="match status" value="1"/>
</dbReference>
<dbReference type="CDD" id="cd05121">
    <property type="entry name" value="ABC1_ADCK3-like"/>
    <property type="match status" value="1"/>
</dbReference>
<feature type="domain" description="Protein kinase" evidence="2">
    <location>
        <begin position="380"/>
        <end position="735"/>
    </location>
</feature>